<dbReference type="AlphaFoldDB" id="A0A1G4BT60"/>
<dbReference type="EMBL" id="MJBS01000001">
    <property type="protein sequence ID" value="OHF04568.1"/>
    <property type="molecule type" value="Genomic_DNA"/>
</dbReference>
<gene>
    <name evidence="2" type="ORF">CORC01_00039</name>
</gene>
<keyword evidence="1" id="KW-1133">Transmembrane helix</keyword>
<organism evidence="2 3">
    <name type="scientific">Colletotrichum orchidophilum</name>
    <dbReference type="NCBI Taxonomy" id="1209926"/>
    <lineage>
        <taxon>Eukaryota</taxon>
        <taxon>Fungi</taxon>
        <taxon>Dikarya</taxon>
        <taxon>Ascomycota</taxon>
        <taxon>Pezizomycotina</taxon>
        <taxon>Sordariomycetes</taxon>
        <taxon>Hypocreomycetidae</taxon>
        <taxon>Glomerellales</taxon>
        <taxon>Glomerellaceae</taxon>
        <taxon>Colletotrichum</taxon>
    </lineage>
</organism>
<dbReference type="OrthoDB" id="5378633at2759"/>
<feature type="transmembrane region" description="Helical" evidence="1">
    <location>
        <begin position="17"/>
        <end position="38"/>
    </location>
</feature>
<comment type="caution">
    <text evidence="2">The sequence shown here is derived from an EMBL/GenBank/DDBJ whole genome shotgun (WGS) entry which is preliminary data.</text>
</comment>
<evidence type="ECO:0000313" key="3">
    <source>
        <dbReference type="Proteomes" id="UP000176998"/>
    </source>
</evidence>
<evidence type="ECO:0000256" key="1">
    <source>
        <dbReference type="SAM" id="Phobius"/>
    </source>
</evidence>
<accession>A0A1G4BT60</accession>
<name>A0A1G4BT60_9PEZI</name>
<dbReference type="GeneID" id="34553207"/>
<dbReference type="STRING" id="1209926.A0A1G4BT60"/>
<proteinExistence type="predicted"/>
<feature type="non-terminal residue" evidence="2">
    <location>
        <position position="1"/>
    </location>
</feature>
<protein>
    <submittedName>
        <fullName evidence="2">Integral membrane protein</fullName>
    </submittedName>
</protein>
<evidence type="ECO:0000313" key="2">
    <source>
        <dbReference type="EMBL" id="OHF04568.1"/>
    </source>
</evidence>
<dbReference type="RefSeq" id="XP_022481702.1">
    <property type="nucleotide sequence ID" value="XM_022611697.1"/>
</dbReference>
<keyword evidence="3" id="KW-1185">Reference proteome</keyword>
<dbReference type="Proteomes" id="UP000176998">
    <property type="component" value="Unassembled WGS sequence"/>
</dbReference>
<keyword evidence="1" id="KW-0472">Membrane</keyword>
<sequence>SQILCHEYPNQQRKGSYAIFAITLPAISTLIVFLRLFARWTVAHKLWWDDYVTMLALVCP</sequence>
<keyword evidence="1" id="KW-0812">Transmembrane</keyword>
<reference evidence="2 3" key="1">
    <citation type="submission" date="2016-09" db="EMBL/GenBank/DDBJ databases">
        <authorList>
            <person name="Capua I."/>
            <person name="De Benedictis P."/>
            <person name="Joannis T."/>
            <person name="Lombin L.H."/>
            <person name="Cattoli G."/>
        </authorList>
    </citation>
    <scope>NUCLEOTIDE SEQUENCE [LARGE SCALE GENOMIC DNA]</scope>
    <source>
        <strain evidence="2 3">IMI 309357</strain>
    </source>
</reference>